<dbReference type="AlphaFoldDB" id="A0A5C8Z478"/>
<dbReference type="PANTHER" id="PTHR47053:SF1">
    <property type="entry name" value="MUREIN DD-ENDOPEPTIDASE MEPH-RELATED"/>
    <property type="match status" value="1"/>
</dbReference>
<keyword evidence="8" id="KW-1185">Reference proteome</keyword>
<evidence type="ECO:0000256" key="5">
    <source>
        <dbReference type="SAM" id="MobiDB-lite"/>
    </source>
</evidence>
<accession>A0A5C8Z478</accession>
<dbReference type="Gene3D" id="3.90.1720.10">
    <property type="entry name" value="endopeptidase domain like (from Nostoc punctiforme)"/>
    <property type="match status" value="1"/>
</dbReference>
<keyword evidence="4" id="KW-0788">Thiol protease</keyword>
<keyword evidence="2" id="KW-0645">Protease</keyword>
<evidence type="ECO:0000313" key="8">
    <source>
        <dbReference type="Proteomes" id="UP000321234"/>
    </source>
</evidence>
<evidence type="ECO:0000256" key="2">
    <source>
        <dbReference type="ARBA" id="ARBA00022670"/>
    </source>
</evidence>
<proteinExistence type="inferred from homology"/>
<dbReference type="SUPFAM" id="SSF54001">
    <property type="entry name" value="Cysteine proteinases"/>
    <property type="match status" value="1"/>
</dbReference>
<evidence type="ECO:0000259" key="6">
    <source>
        <dbReference type="PROSITE" id="PS51935"/>
    </source>
</evidence>
<sequence length="291" mass="29492">MSASSRTAARHRRPVRTRTPLTVIGDAVATNATTVGRRSAVIAVSGGLLVTMGMPAIAAPGDTAPDASPATQSAGAVAGSSAVKASSTAQVSFALTSLTTVDAGQFQHDAQVTAGERAAVAERASRAADRFQAAKEARDASRVASTDSSSDDPNVDSGPPEPTDDGSAAPAPTANAGGASVIDIAKRYTGIKYRFGGTTPAGFDCSGFVRYVYAQVGKELPRTAAQQASSGTRVSASDAKPGDIVSFTGKGGVYHNGIYLGGGKMIDSPRTGKTIDVHDIWSSSIVFTRVA</sequence>
<dbReference type="InterPro" id="IPR000064">
    <property type="entry name" value="NLP_P60_dom"/>
</dbReference>
<comment type="caution">
    <text evidence="7">The sequence shown here is derived from an EMBL/GenBank/DDBJ whole genome shotgun (WGS) entry which is preliminary data.</text>
</comment>
<evidence type="ECO:0000256" key="4">
    <source>
        <dbReference type="ARBA" id="ARBA00022807"/>
    </source>
</evidence>
<dbReference type="GO" id="GO:0006508">
    <property type="term" value="P:proteolysis"/>
    <property type="evidence" value="ECO:0007669"/>
    <property type="project" value="UniProtKB-KW"/>
</dbReference>
<gene>
    <name evidence="7" type="ORF">FMM08_21620</name>
</gene>
<dbReference type="EMBL" id="VKAC01000018">
    <property type="protein sequence ID" value="TXR51740.1"/>
    <property type="molecule type" value="Genomic_DNA"/>
</dbReference>
<keyword evidence="3 7" id="KW-0378">Hydrolase</keyword>
<evidence type="ECO:0000256" key="1">
    <source>
        <dbReference type="ARBA" id="ARBA00007074"/>
    </source>
</evidence>
<reference evidence="7 8" key="1">
    <citation type="submission" date="2019-07" db="EMBL/GenBank/DDBJ databases">
        <title>Quadrisphaera sp. strain DD2A genome sequencing and assembly.</title>
        <authorList>
            <person name="Kim I."/>
        </authorList>
    </citation>
    <scope>NUCLEOTIDE SEQUENCE [LARGE SCALE GENOMIC DNA]</scope>
    <source>
        <strain evidence="7 8">DD2A</strain>
    </source>
</reference>
<dbReference type="PROSITE" id="PS51935">
    <property type="entry name" value="NLPC_P60"/>
    <property type="match status" value="1"/>
</dbReference>
<dbReference type="InterPro" id="IPR038765">
    <property type="entry name" value="Papain-like_cys_pep_sf"/>
</dbReference>
<protein>
    <submittedName>
        <fullName evidence="7">Glycoside hydrolase</fullName>
    </submittedName>
</protein>
<dbReference type="GO" id="GO:0008234">
    <property type="term" value="F:cysteine-type peptidase activity"/>
    <property type="evidence" value="ECO:0007669"/>
    <property type="project" value="UniProtKB-KW"/>
</dbReference>
<feature type="domain" description="NlpC/P60" evidence="6">
    <location>
        <begin position="175"/>
        <end position="291"/>
    </location>
</feature>
<feature type="region of interest" description="Disordered" evidence="5">
    <location>
        <begin position="130"/>
        <end position="176"/>
    </location>
</feature>
<dbReference type="Pfam" id="PF00877">
    <property type="entry name" value="NLPC_P60"/>
    <property type="match status" value="1"/>
</dbReference>
<evidence type="ECO:0000313" key="7">
    <source>
        <dbReference type="EMBL" id="TXR51740.1"/>
    </source>
</evidence>
<dbReference type="PANTHER" id="PTHR47053">
    <property type="entry name" value="MUREIN DD-ENDOPEPTIDASE MEPH-RELATED"/>
    <property type="match status" value="1"/>
</dbReference>
<name>A0A5C8Z478_9ACTN</name>
<organism evidence="7 8">
    <name type="scientific">Quadrisphaera setariae</name>
    <dbReference type="NCBI Taxonomy" id="2593304"/>
    <lineage>
        <taxon>Bacteria</taxon>
        <taxon>Bacillati</taxon>
        <taxon>Actinomycetota</taxon>
        <taxon>Actinomycetes</taxon>
        <taxon>Kineosporiales</taxon>
        <taxon>Kineosporiaceae</taxon>
        <taxon>Quadrisphaera</taxon>
    </lineage>
</organism>
<dbReference type="Proteomes" id="UP000321234">
    <property type="component" value="Unassembled WGS sequence"/>
</dbReference>
<comment type="similarity">
    <text evidence="1">Belongs to the peptidase C40 family.</text>
</comment>
<feature type="compositionally biased region" description="Basic and acidic residues" evidence="5">
    <location>
        <begin position="130"/>
        <end position="141"/>
    </location>
</feature>
<feature type="compositionally biased region" description="Low complexity" evidence="5">
    <location>
        <begin position="166"/>
        <end position="176"/>
    </location>
</feature>
<evidence type="ECO:0000256" key="3">
    <source>
        <dbReference type="ARBA" id="ARBA00022801"/>
    </source>
</evidence>
<dbReference type="InterPro" id="IPR051202">
    <property type="entry name" value="Peptidase_C40"/>
</dbReference>
<dbReference type="OrthoDB" id="9815778at2"/>